<name>A0AA88T7E6_TACVA</name>
<keyword evidence="3" id="KW-1185">Reference proteome</keyword>
<feature type="region of interest" description="Disordered" evidence="1">
    <location>
        <begin position="25"/>
        <end position="63"/>
    </location>
</feature>
<proteinExistence type="predicted"/>
<evidence type="ECO:0008006" key="4">
    <source>
        <dbReference type="Google" id="ProtNLM"/>
    </source>
</evidence>
<feature type="compositionally biased region" description="Low complexity" evidence="1">
    <location>
        <begin position="44"/>
        <end position="58"/>
    </location>
</feature>
<evidence type="ECO:0000313" key="3">
    <source>
        <dbReference type="Proteomes" id="UP001187315"/>
    </source>
</evidence>
<reference evidence="2" key="1">
    <citation type="submission" date="2023-08" db="EMBL/GenBank/DDBJ databases">
        <title>Pelteobagrus vachellii genome.</title>
        <authorList>
            <person name="Liu H."/>
        </authorList>
    </citation>
    <scope>NUCLEOTIDE SEQUENCE</scope>
    <source>
        <strain evidence="2">PRFRI_2022a</strain>
        <tissue evidence="2">Muscle</tissue>
    </source>
</reference>
<accession>A0AA88T7E6</accession>
<gene>
    <name evidence="2" type="ORF">Q7C36_003438</name>
</gene>
<comment type="caution">
    <text evidence="2">The sequence shown here is derived from an EMBL/GenBank/DDBJ whole genome shotgun (WGS) entry which is preliminary data.</text>
</comment>
<evidence type="ECO:0000256" key="1">
    <source>
        <dbReference type="SAM" id="MobiDB-lite"/>
    </source>
</evidence>
<protein>
    <recommendedName>
        <fullName evidence="4">DUF4939 domain-containing protein</fullName>
    </recommendedName>
</protein>
<sequence length="207" mass="22605">MLVCWPISLGWWCAGRPVWDGGDLADRRSSSCRSARNPAHWSGPAARRPSPAAYAPHPAHSRARRGFTMAARSRRRIPPAPALVPRAATYPAPATTGPRLAFPEKFNADPGGCQGFLMQCSLFVAQQPTLYLTENSRIAFVCSLFTGKAFDWATAVWGENAFRTFENFLAQFRTVFDHSATGESTEERLLAVSAGRKAPCDCSTARA</sequence>
<dbReference type="Proteomes" id="UP001187315">
    <property type="component" value="Unassembled WGS sequence"/>
</dbReference>
<organism evidence="2 3">
    <name type="scientific">Tachysurus vachellii</name>
    <name type="common">Darkbarbel catfish</name>
    <name type="synonym">Pelteobagrus vachellii</name>
    <dbReference type="NCBI Taxonomy" id="175792"/>
    <lineage>
        <taxon>Eukaryota</taxon>
        <taxon>Metazoa</taxon>
        <taxon>Chordata</taxon>
        <taxon>Craniata</taxon>
        <taxon>Vertebrata</taxon>
        <taxon>Euteleostomi</taxon>
        <taxon>Actinopterygii</taxon>
        <taxon>Neopterygii</taxon>
        <taxon>Teleostei</taxon>
        <taxon>Ostariophysi</taxon>
        <taxon>Siluriformes</taxon>
        <taxon>Bagridae</taxon>
        <taxon>Tachysurus</taxon>
    </lineage>
</organism>
<evidence type="ECO:0000313" key="2">
    <source>
        <dbReference type="EMBL" id="KAK2864284.1"/>
    </source>
</evidence>
<dbReference type="AlphaFoldDB" id="A0AA88T7E6"/>
<dbReference type="EMBL" id="JAVHJS010000003">
    <property type="protein sequence ID" value="KAK2864284.1"/>
    <property type="molecule type" value="Genomic_DNA"/>
</dbReference>